<protein>
    <recommendedName>
        <fullName evidence="7">Polyketide synthase phosphopantetheine-binding domain-containing protein</fullName>
    </recommendedName>
</protein>
<evidence type="ECO:0008006" key="7">
    <source>
        <dbReference type="Google" id="ProtNLM"/>
    </source>
</evidence>
<keyword evidence="2" id="KW-0597">Phosphoprotein</keyword>
<dbReference type="Pfam" id="PF07993">
    <property type="entry name" value="NAD_binding_4"/>
    <property type="match status" value="1"/>
</dbReference>
<keyword evidence="1" id="KW-0596">Phosphopantetheine</keyword>
<dbReference type="InterPro" id="IPR051414">
    <property type="entry name" value="Adenylate-forming_Reductase"/>
</dbReference>
<dbReference type="Pfam" id="PF23562">
    <property type="entry name" value="AMP-binding_C_3"/>
    <property type="match status" value="1"/>
</dbReference>
<proteinExistence type="predicted"/>
<dbReference type="Proteomes" id="UP000284706">
    <property type="component" value="Unassembled WGS sequence"/>
</dbReference>
<sequence length="1092" mass="120509">MDPQSLLPAPPRTQALSSRTFSIPPLDRSLMLPEIYDWHAKNSPNHRLFVFSRDDGDVRAILWPEAVRAIHNGARLVRGVMGWESGMKDAPVVAILASSDTITYFTTIMSILRAGYIAFPISPRNSPEAVAHLVNAASVKHIFVGREKALSDLNAASLKVLESLYSNTSRPTFSPAPVFEELFVKKSHDFDEIPFEKKSLGDVVMYMHSSGSTAFPKAVPWTNRYLNELALHPYFGERDLTDLVFSLHSIPMYHGMGSIQLTWAASCGLVIAAFEPKSPAQIPTPERHFQAAVASESDVIYCVPAIIEAWSRVPEYVDWLSTRKGVLFGGGPLNKTVGDNLTAHGVSIFNLYGLTEGGIVSPVLAADVGYDWDYFKIPGNVVPSMIPQGNGTYELVLIANPYSRPSIINSKVDGVDAYSTADLFTEHPEKPGYWRIYGRTDDQIMHSTGEKTNPGPLENMLNQDVHVQSSVMFGRGQFQAGVLIDPKQEFKFDPADEAKLACFRNQIWPTVKGMNKFAPQHSRLFKEMIIVSKPSKPFQYTAKSTARRQTIINDYAGEIEAAYHAVTESTQSTVPPPAAWDSVAILDFVRSVVTSVLGNSTNDNEDIFQHGCDSLQATWIRNTLLRALRDSAQVETRHLADNFVYANPTISSLAFFLESIASDVSSDRSTNIDQRVAAMLSMAEKYSTDFPVQRDVGPTKSNGFSECGGDVVLVTGTTGALGCYLLAELVENSAISRVYAVNRPALSKNTLRERQEKSLIERGLDADAILDSDKVKLLEADLCVPNFGLGEDQYKEMKSLVTHIIHNAWPVDFNRSLTSFEPSIRGLRNLVDFAISSNQPLPSTLLYTSSIGIFQNVSSLCNSPLPEVPVSPEVAIGTGYSESKWISEKILMEAAKTGRLKSVIVRVGQLAGGLNGAWNTSEWFPAVIQSAKACGCLPSDQKPVDWIPLPIAAKSLIDFRLCGYSGLDQIMHLVHPHPTSWSLLAKVIATNLCVPLVPFSNWFDRLEEKTKNGVQIGDLRHLPALRLFPFFRSMSAKVSECDNAFGFRSLACDTALRCSGTLSARDLPPISEADVQKWMEYWLRVGFIYIEE</sequence>
<dbReference type="InterPro" id="IPR042099">
    <property type="entry name" value="ANL_N_sf"/>
</dbReference>
<keyword evidence="6" id="KW-1185">Reference proteome</keyword>
<dbReference type="SUPFAM" id="SSF51735">
    <property type="entry name" value="NAD(P)-binding Rossmann-fold domains"/>
    <property type="match status" value="1"/>
</dbReference>
<comment type="caution">
    <text evidence="5">The sequence shown here is derived from an EMBL/GenBank/DDBJ whole genome shotgun (WGS) entry which is preliminary data.</text>
</comment>
<feature type="domain" description="Thioester reductase (TE)" evidence="4">
    <location>
        <begin position="714"/>
        <end position="952"/>
    </location>
</feature>
<dbReference type="EMBL" id="NHYE01000868">
    <property type="protein sequence ID" value="PPR02157.1"/>
    <property type="molecule type" value="Genomic_DNA"/>
</dbReference>
<dbReference type="Gene3D" id="3.40.50.720">
    <property type="entry name" value="NAD(P)-binding Rossmann-like Domain"/>
    <property type="match status" value="1"/>
</dbReference>
<gene>
    <name evidence="5" type="ORF">CVT26_012118</name>
</gene>
<reference evidence="5 6" key="1">
    <citation type="journal article" date="2018" name="Evol. Lett.">
        <title>Horizontal gene cluster transfer increased hallucinogenic mushroom diversity.</title>
        <authorList>
            <person name="Reynolds H.T."/>
            <person name="Vijayakumar V."/>
            <person name="Gluck-Thaler E."/>
            <person name="Korotkin H.B."/>
            <person name="Matheny P.B."/>
            <person name="Slot J.C."/>
        </authorList>
    </citation>
    <scope>NUCLEOTIDE SEQUENCE [LARGE SCALE GENOMIC DNA]</scope>
    <source>
        <strain evidence="5 6">SRW20</strain>
    </source>
</reference>
<dbReference type="InParanoid" id="A0A409YGK5"/>
<feature type="domain" description="AMP-dependent synthetase/ligase" evidence="3">
    <location>
        <begin position="85"/>
        <end position="376"/>
    </location>
</feature>
<dbReference type="STRING" id="231916.A0A409YGK5"/>
<dbReference type="InterPro" id="IPR000873">
    <property type="entry name" value="AMP-dep_synth/lig_dom"/>
</dbReference>
<organism evidence="5 6">
    <name type="scientific">Gymnopilus dilepis</name>
    <dbReference type="NCBI Taxonomy" id="231916"/>
    <lineage>
        <taxon>Eukaryota</taxon>
        <taxon>Fungi</taxon>
        <taxon>Dikarya</taxon>
        <taxon>Basidiomycota</taxon>
        <taxon>Agaricomycotina</taxon>
        <taxon>Agaricomycetes</taxon>
        <taxon>Agaricomycetidae</taxon>
        <taxon>Agaricales</taxon>
        <taxon>Agaricineae</taxon>
        <taxon>Hymenogastraceae</taxon>
        <taxon>Gymnopilus</taxon>
    </lineage>
</organism>
<evidence type="ECO:0000259" key="3">
    <source>
        <dbReference type="Pfam" id="PF00501"/>
    </source>
</evidence>
<dbReference type="Pfam" id="PF00501">
    <property type="entry name" value="AMP-binding"/>
    <property type="match status" value="1"/>
</dbReference>
<dbReference type="AlphaFoldDB" id="A0A409YGK5"/>
<evidence type="ECO:0000256" key="2">
    <source>
        <dbReference type="ARBA" id="ARBA00022553"/>
    </source>
</evidence>
<dbReference type="PANTHER" id="PTHR43439">
    <property type="entry name" value="PHENYLACETATE-COENZYME A LIGASE"/>
    <property type="match status" value="1"/>
</dbReference>
<dbReference type="InterPro" id="IPR013120">
    <property type="entry name" value="FAR_NAD-bd"/>
</dbReference>
<name>A0A409YGK5_9AGAR</name>
<evidence type="ECO:0000313" key="6">
    <source>
        <dbReference type="Proteomes" id="UP000284706"/>
    </source>
</evidence>
<dbReference type="InterPro" id="IPR036291">
    <property type="entry name" value="NAD(P)-bd_dom_sf"/>
</dbReference>
<dbReference type="Gene3D" id="3.40.50.12780">
    <property type="entry name" value="N-terminal domain of ligase-like"/>
    <property type="match status" value="1"/>
</dbReference>
<evidence type="ECO:0000313" key="5">
    <source>
        <dbReference type="EMBL" id="PPR02157.1"/>
    </source>
</evidence>
<evidence type="ECO:0000259" key="4">
    <source>
        <dbReference type="Pfam" id="PF07993"/>
    </source>
</evidence>
<dbReference type="PANTHER" id="PTHR43439:SF2">
    <property type="entry name" value="ENZYME, PUTATIVE (JCVI)-RELATED"/>
    <property type="match status" value="1"/>
</dbReference>
<accession>A0A409YGK5</accession>
<dbReference type="SUPFAM" id="SSF56801">
    <property type="entry name" value="Acetyl-CoA synthetase-like"/>
    <property type="match status" value="1"/>
</dbReference>
<evidence type="ECO:0000256" key="1">
    <source>
        <dbReference type="ARBA" id="ARBA00022450"/>
    </source>
</evidence>
<dbReference type="OrthoDB" id="429813at2759"/>